<evidence type="ECO:0000259" key="2">
    <source>
        <dbReference type="Pfam" id="PF13478"/>
    </source>
</evidence>
<protein>
    <submittedName>
        <fullName evidence="3">Xanthine/CO dehydrogenase XdhC/CoxF family maturation factor</fullName>
    </submittedName>
</protein>
<name>A0A840TEV0_9BACT</name>
<proteinExistence type="predicted"/>
<evidence type="ECO:0000313" key="3">
    <source>
        <dbReference type="EMBL" id="MBB5282646.1"/>
    </source>
</evidence>
<keyword evidence="4" id="KW-1185">Reference proteome</keyword>
<dbReference type="PANTHER" id="PTHR30388:SF6">
    <property type="entry name" value="XANTHINE DEHYDROGENASE SUBUNIT A-RELATED"/>
    <property type="match status" value="1"/>
</dbReference>
<dbReference type="EMBL" id="JACHGF010000001">
    <property type="protein sequence ID" value="MBB5282646.1"/>
    <property type="molecule type" value="Genomic_DNA"/>
</dbReference>
<dbReference type="InterPro" id="IPR003777">
    <property type="entry name" value="XdhC_CoxI"/>
</dbReference>
<dbReference type="InterPro" id="IPR052698">
    <property type="entry name" value="MoCofactor_Util/Proc"/>
</dbReference>
<evidence type="ECO:0000313" key="4">
    <source>
        <dbReference type="Proteomes" id="UP000557307"/>
    </source>
</evidence>
<gene>
    <name evidence="3" type="ORF">HNQ92_000767</name>
</gene>
<dbReference type="Pfam" id="PF13478">
    <property type="entry name" value="XdhC_C"/>
    <property type="match status" value="1"/>
</dbReference>
<dbReference type="AlphaFoldDB" id="A0A840TEV0"/>
<dbReference type="Gene3D" id="3.40.50.720">
    <property type="entry name" value="NAD(P)-binding Rossmann-like Domain"/>
    <property type="match status" value="1"/>
</dbReference>
<organism evidence="3 4">
    <name type="scientific">Rhabdobacter roseus</name>
    <dbReference type="NCBI Taxonomy" id="1655419"/>
    <lineage>
        <taxon>Bacteria</taxon>
        <taxon>Pseudomonadati</taxon>
        <taxon>Bacteroidota</taxon>
        <taxon>Cytophagia</taxon>
        <taxon>Cytophagales</taxon>
        <taxon>Cytophagaceae</taxon>
        <taxon>Rhabdobacter</taxon>
    </lineage>
</organism>
<dbReference type="Pfam" id="PF02625">
    <property type="entry name" value="XdhC_CoxI"/>
    <property type="match status" value="1"/>
</dbReference>
<feature type="domain" description="XdhC Rossmann" evidence="2">
    <location>
        <begin position="212"/>
        <end position="351"/>
    </location>
</feature>
<reference evidence="3 4" key="1">
    <citation type="submission" date="2020-08" db="EMBL/GenBank/DDBJ databases">
        <title>Genomic Encyclopedia of Type Strains, Phase IV (KMG-IV): sequencing the most valuable type-strain genomes for metagenomic binning, comparative biology and taxonomic classification.</title>
        <authorList>
            <person name="Goeker M."/>
        </authorList>
    </citation>
    <scope>NUCLEOTIDE SEQUENCE [LARGE SCALE GENOMIC DNA]</scope>
    <source>
        <strain evidence="3 4">DSM 105074</strain>
    </source>
</reference>
<dbReference type="PANTHER" id="PTHR30388">
    <property type="entry name" value="ALDEHYDE OXIDOREDUCTASE MOLYBDENUM COFACTOR ASSEMBLY PROTEIN"/>
    <property type="match status" value="1"/>
</dbReference>
<feature type="domain" description="XdhC- CoxI" evidence="1">
    <location>
        <begin position="20"/>
        <end position="82"/>
    </location>
</feature>
<evidence type="ECO:0000259" key="1">
    <source>
        <dbReference type="Pfam" id="PF02625"/>
    </source>
</evidence>
<accession>A0A840TEV0</accession>
<sequence>MMKEIKNIWQAYQQLDFTQNQAALATVVRVEGSSYRRTGARMLVLENGDWIGGISGGCLEGDALRKARLAMAQGKATVVTYDTTDDDPYQIGVGLGCNGIIDVLLTPLDPTDPHNPVRLLEKYLGQRQPDLLVTVVDVRGDTGPLTLGKAYRYDDPTYFGNTFPMSHVAEHNILADIKACLKNEKSATHTYLLPNGASVSLFLEVILPPVHLVMMGGNYDIYPMVRLAKEMGWRVSVVCNPAKVHQSLFELADAIIPKDDGEVPVDAYTAVVLMAHDYETDYRHLRRMLRTPVPYLGMLGPRKRTDKMLTRAQEEGSPIPDEAMRRVYSPVGLDIGANTPEEIAISILAEIRAHFAGRAGTSLRQREKPIYEE</sequence>
<comment type="caution">
    <text evidence="3">The sequence shown here is derived from an EMBL/GenBank/DDBJ whole genome shotgun (WGS) entry which is preliminary data.</text>
</comment>
<dbReference type="Proteomes" id="UP000557307">
    <property type="component" value="Unassembled WGS sequence"/>
</dbReference>
<dbReference type="RefSeq" id="WP_246439581.1">
    <property type="nucleotide sequence ID" value="NZ_JACHGF010000001.1"/>
</dbReference>
<dbReference type="InterPro" id="IPR027051">
    <property type="entry name" value="XdhC_Rossmann_dom"/>
</dbReference>